<dbReference type="EMBL" id="KN832880">
    <property type="protein sequence ID" value="KIM98664.1"/>
    <property type="molecule type" value="Genomic_DNA"/>
</dbReference>
<dbReference type="HOGENOM" id="CLU_1277947_0_0_1"/>
<dbReference type="OrthoDB" id="3431997at2759"/>
<protein>
    <submittedName>
        <fullName evidence="1">Uncharacterized protein</fullName>
    </submittedName>
</protein>
<proteinExistence type="predicted"/>
<dbReference type="STRING" id="913774.A0A0C3H5V2"/>
<reference evidence="2" key="2">
    <citation type="submission" date="2015-01" db="EMBL/GenBank/DDBJ databases">
        <title>Evolutionary Origins and Diversification of the Mycorrhizal Mutualists.</title>
        <authorList>
            <consortium name="DOE Joint Genome Institute"/>
            <consortium name="Mycorrhizal Genomics Consortium"/>
            <person name="Kohler A."/>
            <person name="Kuo A."/>
            <person name="Nagy L.G."/>
            <person name="Floudas D."/>
            <person name="Copeland A."/>
            <person name="Barry K.W."/>
            <person name="Cichocki N."/>
            <person name="Veneault-Fourrey C."/>
            <person name="LaButti K."/>
            <person name="Lindquist E.A."/>
            <person name="Lipzen A."/>
            <person name="Lundell T."/>
            <person name="Morin E."/>
            <person name="Murat C."/>
            <person name="Riley R."/>
            <person name="Ohm R."/>
            <person name="Sun H."/>
            <person name="Tunlid A."/>
            <person name="Henrissat B."/>
            <person name="Grigoriev I.V."/>
            <person name="Hibbett D.S."/>
            <person name="Martin F."/>
        </authorList>
    </citation>
    <scope>NUCLEOTIDE SEQUENCE [LARGE SCALE GENOMIC DNA]</scope>
    <source>
        <strain evidence="2">Zn</strain>
    </source>
</reference>
<dbReference type="AlphaFoldDB" id="A0A0C3H5V2"/>
<evidence type="ECO:0000313" key="2">
    <source>
        <dbReference type="Proteomes" id="UP000054321"/>
    </source>
</evidence>
<reference evidence="1 2" key="1">
    <citation type="submission" date="2014-04" db="EMBL/GenBank/DDBJ databases">
        <authorList>
            <consortium name="DOE Joint Genome Institute"/>
            <person name="Kuo A."/>
            <person name="Martino E."/>
            <person name="Perotto S."/>
            <person name="Kohler A."/>
            <person name="Nagy L.G."/>
            <person name="Floudas D."/>
            <person name="Copeland A."/>
            <person name="Barry K.W."/>
            <person name="Cichocki N."/>
            <person name="Veneault-Fourrey C."/>
            <person name="LaButti K."/>
            <person name="Lindquist E.A."/>
            <person name="Lipzen A."/>
            <person name="Lundell T."/>
            <person name="Morin E."/>
            <person name="Murat C."/>
            <person name="Sun H."/>
            <person name="Tunlid A."/>
            <person name="Henrissat B."/>
            <person name="Grigoriev I.V."/>
            <person name="Hibbett D.S."/>
            <person name="Martin F."/>
            <person name="Nordberg H.P."/>
            <person name="Cantor M.N."/>
            <person name="Hua S.X."/>
        </authorList>
    </citation>
    <scope>NUCLEOTIDE SEQUENCE [LARGE SCALE GENOMIC DNA]</scope>
    <source>
        <strain evidence="1 2">Zn</strain>
    </source>
</reference>
<keyword evidence="2" id="KW-1185">Reference proteome</keyword>
<gene>
    <name evidence="1" type="ORF">OIDMADRAFT_181945</name>
</gene>
<dbReference type="InParanoid" id="A0A0C3H5V2"/>
<name>A0A0C3H5V2_OIDMZ</name>
<sequence>MPSPTDSKLANVGINDPEHFKDLTLYNSSLLNIRICPSDSDVTAFYVDNSVLEPNTPNITLYNGADSKAPIIGAVHLTLTSTNTIGLGNPTTDPNGVIWEKLERVSKWSHATYQFNYSINAPGPAAKYTWKRVSKTPIIGNYSLQLVEESKPDVVLAAFMTGSGVRVKTRGRLLIREGNGELWERMVLLTALSVIELTRRRLRRRRFR</sequence>
<organism evidence="1 2">
    <name type="scientific">Oidiodendron maius (strain Zn)</name>
    <dbReference type="NCBI Taxonomy" id="913774"/>
    <lineage>
        <taxon>Eukaryota</taxon>
        <taxon>Fungi</taxon>
        <taxon>Dikarya</taxon>
        <taxon>Ascomycota</taxon>
        <taxon>Pezizomycotina</taxon>
        <taxon>Leotiomycetes</taxon>
        <taxon>Leotiomycetes incertae sedis</taxon>
        <taxon>Myxotrichaceae</taxon>
        <taxon>Oidiodendron</taxon>
    </lineage>
</organism>
<evidence type="ECO:0000313" key="1">
    <source>
        <dbReference type="EMBL" id="KIM98664.1"/>
    </source>
</evidence>
<dbReference type="Proteomes" id="UP000054321">
    <property type="component" value="Unassembled WGS sequence"/>
</dbReference>
<accession>A0A0C3H5V2</accession>